<feature type="compositionally biased region" description="Low complexity" evidence="1">
    <location>
        <begin position="509"/>
        <end position="522"/>
    </location>
</feature>
<name>A0A9J8CH74_CYPCA</name>
<dbReference type="OMA" id="CGTHDLS"/>
<feature type="region of interest" description="Disordered" evidence="1">
    <location>
        <begin position="415"/>
        <end position="454"/>
    </location>
</feature>
<protein>
    <submittedName>
        <fullName evidence="2">Leucine rich repeat containing 56</fullName>
    </submittedName>
</protein>
<feature type="compositionally biased region" description="Basic and acidic residues" evidence="1">
    <location>
        <begin position="571"/>
        <end position="586"/>
    </location>
</feature>
<dbReference type="AlphaFoldDB" id="A0A9J8CH74"/>
<dbReference type="InterPro" id="IPR040091">
    <property type="entry name" value="LRRC56"/>
</dbReference>
<dbReference type="GeneTree" id="ENSGT00390000001545"/>
<reference evidence="2" key="1">
    <citation type="submission" date="2025-08" db="UniProtKB">
        <authorList>
            <consortium name="Ensembl"/>
        </authorList>
    </citation>
    <scope>IDENTIFICATION</scope>
</reference>
<accession>A0A9J8CH74</accession>
<feature type="region of interest" description="Disordered" evidence="1">
    <location>
        <begin position="289"/>
        <end position="319"/>
    </location>
</feature>
<dbReference type="InterPro" id="IPR032675">
    <property type="entry name" value="LRR_dom_sf"/>
</dbReference>
<feature type="compositionally biased region" description="Low complexity" evidence="1">
    <location>
        <begin position="289"/>
        <end position="318"/>
    </location>
</feature>
<dbReference type="InterPro" id="IPR001611">
    <property type="entry name" value="Leu-rich_rpt"/>
</dbReference>
<feature type="region of interest" description="Disordered" evidence="1">
    <location>
        <begin position="493"/>
        <end position="604"/>
    </location>
</feature>
<dbReference type="PROSITE" id="PS51450">
    <property type="entry name" value="LRR"/>
    <property type="match status" value="1"/>
</dbReference>
<feature type="compositionally biased region" description="Basic and acidic residues" evidence="1">
    <location>
        <begin position="529"/>
        <end position="547"/>
    </location>
</feature>
<evidence type="ECO:0000256" key="1">
    <source>
        <dbReference type="SAM" id="MobiDB-lite"/>
    </source>
</evidence>
<dbReference type="SUPFAM" id="SSF52058">
    <property type="entry name" value="L domain-like"/>
    <property type="match status" value="1"/>
</dbReference>
<evidence type="ECO:0000313" key="2">
    <source>
        <dbReference type="Ensembl" id="ENSCCRP00000169327.1"/>
    </source>
</evidence>
<sequence>MSRESSLKKRPGTALSIVSEFRGSASLNPKPAAEELLLDQSLSPEKLKILSGSDELQEVTSLEMCVDTREETLDNFGIHLPKLTRLKMNNSLISSVRDLGTGLSLLQVLCLARCGLTDLEGISALSSLKELYAAFNSISDLSPVSLLEDLELLDLEENEVEDQAQLWYLGRCVKLRTLSLEGNPVCTRPAPGASEVCGYSYRSAVRELIPQLIFLDDVPVEEDKPQRCRTSLQDWTLLRESIRDASVSDGRELTDADKQQPLKSVSAALEVFQKQRCVSVSGVRPGDLRISSRSLSSRPDSARPLTSCSGSSPGSTGSDIAVLNHEASDLTNGVGRVLCGNPLQAARARRQKIKLQISGSQTLPSTRISSFIPEHTLEREECSSRDHSRVLTELRSWRIEHNKRLLVIEKERQPQVMKIHHSDDDDEDDDEGSHSHSFSSDDITRDTSSPDWSVQCPSAGASGYLSSVNDAHESLHDFILCFFLSESPETLRLSSSSGCSMSPSPPPRAAAAPPAGRRITQLRTRRLRAHDADVSKARASEETRETESITTVCPQIIHKPHRPSTSPLRAQRSEATEDHQHSDTQHKPVIVSEKLTSRRPQTARAALQRLADGKHSPEVMHCGSD</sequence>
<dbReference type="PANTHER" id="PTHR22708:SF0">
    <property type="entry name" value="LEUCINE-RICH REPEAT-CONTAINING PROTEIN 56"/>
    <property type="match status" value="1"/>
</dbReference>
<dbReference type="PANTHER" id="PTHR22708">
    <property type="entry name" value="LEUCINE-RICH REPEAT-CONTAINING PROTEIN 56"/>
    <property type="match status" value="1"/>
</dbReference>
<organism evidence="2 3">
    <name type="scientific">Cyprinus carpio carpio</name>
    <dbReference type="NCBI Taxonomy" id="630221"/>
    <lineage>
        <taxon>Eukaryota</taxon>
        <taxon>Metazoa</taxon>
        <taxon>Chordata</taxon>
        <taxon>Craniata</taxon>
        <taxon>Vertebrata</taxon>
        <taxon>Euteleostomi</taxon>
        <taxon>Actinopterygii</taxon>
        <taxon>Neopterygii</taxon>
        <taxon>Teleostei</taxon>
        <taxon>Ostariophysi</taxon>
        <taxon>Cypriniformes</taxon>
        <taxon>Cyprinidae</taxon>
        <taxon>Cyprininae</taxon>
        <taxon>Cyprinus</taxon>
    </lineage>
</organism>
<dbReference type="Ensembl" id="ENSCCRT00000144360.1">
    <property type="protein sequence ID" value="ENSCCRP00000169327.1"/>
    <property type="gene ID" value="ENSCCRG00000058212.1"/>
</dbReference>
<dbReference type="Proteomes" id="UP001108240">
    <property type="component" value="Unplaced"/>
</dbReference>
<keyword evidence="3" id="KW-1185">Reference proteome</keyword>
<evidence type="ECO:0000313" key="3">
    <source>
        <dbReference type="Proteomes" id="UP001108240"/>
    </source>
</evidence>
<proteinExistence type="predicted"/>
<reference evidence="2" key="2">
    <citation type="submission" date="2025-09" db="UniProtKB">
        <authorList>
            <consortium name="Ensembl"/>
        </authorList>
    </citation>
    <scope>IDENTIFICATION</scope>
</reference>
<dbReference type="Gene3D" id="3.80.10.10">
    <property type="entry name" value="Ribonuclease Inhibitor"/>
    <property type="match status" value="1"/>
</dbReference>